<feature type="compositionally biased region" description="Basic and acidic residues" evidence="1">
    <location>
        <begin position="619"/>
        <end position="630"/>
    </location>
</feature>
<organism evidence="2 3">
    <name type="scientific">Porites evermanni</name>
    <dbReference type="NCBI Taxonomy" id="104178"/>
    <lineage>
        <taxon>Eukaryota</taxon>
        <taxon>Metazoa</taxon>
        <taxon>Cnidaria</taxon>
        <taxon>Anthozoa</taxon>
        <taxon>Hexacorallia</taxon>
        <taxon>Scleractinia</taxon>
        <taxon>Fungiina</taxon>
        <taxon>Poritidae</taxon>
        <taxon>Porites</taxon>
    </lineage>
</organism>
<keyword evidence="3" id="KW-1185">Reference proteome</keyword>
<feature type="compositionally biased region" description="Basic and acidic residues" evidence="1">
    <location>
        <begin position="244"/>
        <end position="255"/>
    </location>
</feature>
<dbReference type="Pfam" id="PF21071">
    <property type="entry name" value="LARP1_HEAT"/>
    <property type="match status" value="1"/>
</dbReference>
<feature type="region of interest" description="Disordered" evidence="1">
    <location>
        <begin position="31"/>
        <end position="55"/>
    </location>
</feature>
<feature type="region of interest" description="Disordered" evidence="1">
    <location>
        <begin position="557"/>
        <end position="788"/>
    </location>
</feature>
<dbReference type="InterPro" id="IPR006607">
    <property type="entry name" value="DM15"/>
</dbReference>
<evidence type="ECO:0000313" key="2">
    <source>
        <dbReference type="EMBL" id="CAH3178444.1"/>
    </source>
</evidence>
<feature type="compositionally biased region" description="Basic and acidic residues" evidence="1">
    <location>
        <begin position="708"/>
        <end position="723"/>
    </location>
</feature>
<feature type="compositionally biased region" description="Basic and acidic residues" evidence="1">
    <location>
        <begin position="680"/>
        <end position="695"/>
    </location>
</feature>
<evidence type="ECO:0008006" key="4">
    <source>
        <dbReference type="Google" id="ProtNLM"/>
    </source>
</evidence>
<feature type="region of interest" description="Disordered" evidence="1">
    <location>
        <begin position="336"/>
        <end position="359"/>
    </location>
</feature>
<accession>A0ABN8RGB2</accession>
<dbReference type="SMART" id="SM00684">
    <property type="entry name" value="DM15"/>
    <property type="match status" value="3"/>
</dbReference>
<feature type="compositionally biased region" description="Basic and acidic residues" evidence="1">
    <location>
        <begin position="83"/>
        <end position="101"/>
    </location>
</feature>
<dbReference type="PROSITE" id="PS00018">
    <property type="entry name" value="EF_HAND_1"/>
    <property type="match status" value="1"/>
</dbReference>
<comment type="caution">
    <text evidence="2">The sequence shown here is derived from an EMBL/GenBank/DDBJ whole genome shotgun (WGS) entry which is preliminary data.</text>
</comment>
<feature type="compositionally biased region" description="Basic residues" evidence="1">
    <location>
        <begin position="670"/>
        <end position="679"/>
    </location>
</feature>
<name>A0ABN8RGB2_9CNID</name>
<feature type="compositionally biased region" description="Basic and acidic residues" evidence="1">
    <location>
        <begin position="762"/>
        <end position="776"/>
    </location>
</feature>
<reference evidence="2 3" key="1">
    <citation type="submission" date="2022-05" db="EMBL/GenBank/DDBJ databases">
        <authorList>
            <consortium name="Genoscope - CEA"/>
            <person name="William W."/>
        </authorList>
    </citation>
    <scope>NUCLEOTIDE SEQUENCE [LARGE SCALE GENOMIC DNA]</scope>
</reference>
<feature type="compositionally biased region" description="Polar residues" evidence="1">
    <location>
        <begin position="31"/>
        <end position="48"/>
    </location>
</feature>
<dbReference type="EMBL" id="CALNXI010001857">
    <property type="protein sequence ID" value="CAH3178444.1"/>
    <property type="molecule type" value="Genomic_DNA"/>
</dbReference>
<feature type="compositionally biased region" description="Polar residues" evidence="1">
    <location>
        <begin position="108"/>
        <end position="122"/>
    </location>
</feature>
<feature type="region of interest" description="Disordered" evidence="1">
    <location>
        <begin position="80"/>
        <end position="124"/>
    </location>
</feature>
<dbReference type="Proteomes" id="UP001159427">
    <property type="component" value="Unassembled WGS sequence"/>
</dbReference>
<gene>
    <name evidence="2" type="ORF">PEVE_00011771</name>
</gene>
<feature type="compositionally biased region" description="Low complexity" evidence="1">
    <location>
        <begin position="749"/>
        <end position="760"/>
    </location>
</feature>
<protein>
    <recommendedName>
        <fullName evidence="4">La-related protein 1</fullName>
    </recommendedName>
</protein>
<feature type="compositionally biased region" description="Basic and acidic residues" evidence="1">
    <location>
        <begin position="638"/>
        <end position="669"/>
    </location>
</feature>
<evidence type="ECO:0000256" key="1">
    <source>
        <dbReference type="SAM" id="MobiDB-lite"/>
    </source>
</evidence>
<evidence type="ECO:0000313" key="3">
    <source>
        <dbReference type="Proteomes" id="UP001159427"/>
    </source>
</evidence>
<dbReference type="InterPro" id="IPR018247">
    <property type="entry name" value="EF_Hand_1_Ca_BS"/>
</dbReference>
<feature type="compositionally biased region" description="Basic and acidic residues" evidence="1">
    <location>
        <begin position="579"/>
        <end position="612"/>
    </location>
</feature>
<feature type="region of interest" description="Disordered" evidence="1">
    <location>
        <begin position="244"/>
        <end position="273"/>
    </location>
</feature>
<proteinExistence type="predicted"/>
<sequence length="788" mass="89985">MRKKENPVLWVIPADQPFTVENTAAHIYETTPQVKQHQVQETEVSSNAEPAKPANVINDLVNPGELIKQAQKESVLNNTFNNKAEEAKGAKKPDVDSWTEVKRRKPSSTKTDASNKASGFSNDQEELDFKFDEELENQGKQPTICSSDWDDDSDDEIDDQDIHKIMIVTQTPPPIKKHDRTGNYVTRVKMTQELSKAINDGLYYYEQDLWDDSDDSYLNRKIVLSSSWKRVELVSQDKFNYQRDALDPPRARSFTEAEFPPPSPPITVPHTTLSPSAEVFRPRAHTAPSEQLSRSLPATVPELPTTLEHVTPRYGSRTPKRKDVKVAPRFFPAFSKENVSDQGPKKRKTKYSQNPPVEHHVGWVMGNREYPPPRSPSYSISEGVPPGVHVGSYGSTPQPIPRFQHPSHELLQENGFTQQLYHKYHSKCLKERKKVGIGQSQEMNTMFRFWSFFLRSHFNRKMYEEFKTLAVEDALAGYRYGLECLFRFYSYGLEKKFKADLFKDFQAETIRDHDLGNLYGLEKFWAFLKYYKGKTRFEVEPDLKKRLAKYKTIDDFRNDPMNQFPVDPHSNKPRSRHSSHSDKHDRHPHEKDEQKETKPEHTQGKGEQKESIQDNQGAAKDDRKTGKSEHPTPGTTAGKDEQKETKHDHPQNKEEQKGTRHYKGKEDHKGTKHEHHSKGKHEEHKANKTDKKSYKSGESSNARKKSSEHKEEKVSTVAAKDKTVATSGKQSKTKPAAESTSDKDTLNQAVSVTASSVSLSQEKTEVNNSSRDKQDAAEVASVSEKSNT</sequence>